<dbReference type="InterPro" id="IPR051050">
    <property type="entry name" value="Lipid_II_flippase_MurJ/MviN"/>
</dbReference>
<dbReference type="OrthoDB" id="9786339at2"/>
<feature type="transmembrane region" description="Helical" evidence="8">
    <location>
        <begin position="479"/>
        <end position="500"/>
    </location>
</feature>
<feature type="transmembrane region" description="Helical" evidence="8">
    <location>
        <begin position="204"/>
        <end position="226"/>
    </location>
</feature>
<feature type="transmembrane region" description="Helical" evidence="8">
    <location>
        <begin position="247"/>
        <end position="268"/>
    </location>
</feature>
<feature type="transmembrane region" description="Helical" evidence="8">
    <location>
        <begin position="301"/>
        <end position="321"/>
    </location>
</feature>
<comment type="caution">
    <text evidence="9">The sequence shown here is derived from an EMBL/GenBank/DDBJ whole genome shotgun (WGS) entry which is preliminary data.</text>
</comment>
<comment type="subcellular location">
    <subcellularLocation>
        <location evidence="1">Cell membrane</location>
        <topology evidence="1">Multi-pass membrane protein</topology>
    </subcellularLocation>
</comment>
<evidence type="ECO:0000256" key="2">
    <source>
        <dbReference type="ARBA" id="ARBA00022475"/>
    </source>
</evidence>
<dbReference type="PRINTS" id="PR01806">
    <property type="entry name" value="VIRFACTRMVIN"/>
</dbReference>
<reference evidence="9" key="1">
    <citation type="submission" date="2010-08" db="EMBL/GenBank/DDBJ databases">
        <authorList>
            <person name="Muzny D."/>
            <person name="Qin X."/>
            <person name="Buhay C."/>
            <person name="Dugan-Rocha S."/>
            <person name="Ding Y."/>
            <person name="Chen G."/>
            <person name="Hawes A."/>
            <person name="Holder M."/>
            <person name="Jhangiani S."/>
            <person name="Johnson A."/>
            <person name="Khan Z."/>
            <person name="Li Z."/>
            <person name="Liu W."/>
            <person name="Liu X."/>
            <person name="Perez L."/>
            <person name="Shen H."/>
            <person name="Wang Q."/>
            <person name="Watt J."/>
            <person name="Xi L."/>
            <person name="Xin Y."/>
            <person name="Zhou J."/>
            <person name="Deng J."/>
            <person name="Jiang H."/>
            <person name="Liu Y."/>
            <person name="Qu J."/>
            <person name="Song X.-Z."/>
            <person name="Zhang L."/>
            <person name="Villasana D."/>
            <person name="Johnson A."/>
            <person name="Liu J."/>
            <person name="Liyanage D."/>
            <person name="Lorensuhewa L."/>
            <person name="Robinson T."/>
            <person name="Song A."/>
            <person name="Song B.-B."/>
            <person name="Dinh H."/>
            <person name="Thornton R."/>
            <person name="Coyle M."/>
            <person name="Francisco L."/>
            <person name="Jackson L."/>
            <person name="Javaid M."/>
            <person name="Korchina V."/>
            <person name="Kovar C."/>
            <person name="Mata R."/>
            <person name="Mathew T."/>
            <person name="Ngo R."/>
            <person name="Nguyen L."/>
            <person name="Nguyen N."/>
            <person name="Okwuonu G."/>
            <person name="Ongeri F."/>
            <person name="Pham C."/>
            <person name="Simmons D."/>
            <person name="Wilczek-Boney K."/>
            <person name="Hale W."/>
            <person name="Jakkamsetti A."/>
            <person name="Pham P."/>
            <person name="Ruth R."/>
            <person name="San Lucas F."/>
            <person name="Warren J."/>
            <person name="Zhang J."/>
            <person name="Zhao Z."/>
            <person name="Zhou C."/>
            <person name="Zhu D."/>
            <person name="Lee S."/>
            <person name="Bess C."/>
            <person name="Blankenburg K."/>
            <person name="Forbes L."/>
            <person name="Fu Q."/>
            <person name="Gubbala S."/>
            <person name="Hirani K."/>
            <person name="Jayaseelan J.C."/>
            <person name="Lara F."/>
            <person name="Munidasa M."/>
            <person name="Palculict T."/>
            <person name="Patil S."/>
            <person name="Pu L.-L."/>
            <person name="Saada N."/>
            <person name="Tang L."/>
            <person name="Weissenberger G."/>
            <person name="Zhu Y."/>
            <person name="Hemphill L."/>
            <person name="Shang Y."/>
            <person name="Youmans B."/>
            <person name="Ayvaz T."/>
            <person name="Ross M."/>
            <person name="Santibanez J."/>
            <person name="Aqrawi P."/>
            <person name="Gross S."/>
            <person name="Joshi V."/>
            <person name="Fowler G."/>
            <person name="Nazareth L."/>
            <person name="Reid J."/>
            <person name="Worley K."/>
            <person name="Petrosino J."/>
            <person name="Highlander S."/>
            <person name="Gibbs R."/>
        </authorList>
    </citation>
    <scope>NUCLEOTIDE SEQUENCE [LARGE SCALE GENOMIC DNA]</scope>
    <source>
        <strain evidence="9">DSM 15272</strain>
    </source>
</reference>
<dbReference type="NCBIfam" id="TIGR01695">
    <property type="entry name" value="murJ_mviN"/>
    <property type="match status" value="1"/>
</dbReference>
<proteinExistence type="predicted"/>
<keyword evidence="2" id="KW-1003">Cell membrane</keyword>
<feature type="transmembrane region" description="Helical" evidence="8">
    <location>
        <begin position="55"/>
        <end position="74"/>
    </location>
</feature>
<evidence type="ECO:0000256" key="7">
    <source>
        <dbReference type="ARBA" id="ARBA00023136"/>
    </source>
</evidence>
<evidence type="ECO:0000256" key="5">
    <source>
        <dbReference type="ARBA" id="ARBA00022984"/>
    </source>
</evidence>
<dbReference type="HOGENOM" id="CLU_006797_3_0_11"/>
<dbReference type="GO" id="GO:0005886">
    <property type="term" value="C:plasma membrane"/>
    <property type="evidence" value="ECO:0007669"/>
    <property type="project" value="UniProtKB-SubCell"/>
</dbReference>
<feature type="transmembrane region" description="Helical" evidence="8">
    <location>
        <begin position="172"/>
        <end position="192"/>
    </location>
</feature>
<dbReference type="Pfam" id="PF03023">
    <property type="entry name" value="MurJ"/>
    <property type="match status" value="1"/>
</dbReference>
<evidence type="ECO:0000313" key="10">
    <source>
        <dbReference type="Proteomes" id="UP000003111"/>
    </source>
</evidence>
<keyword evidence="7 8" id="KW-0472">Membrane</keyword>
<dbReference type="EMBL" id="ACLF03000002">
    <property type="protein sequence ID" value="EFQ84551.1"/>
    <property type="molecule type" value="Genomic_DNA"/>
</dbReference>
<sequence length="545" mass="56701">MSEPSDDLARASAWMALGTIVSRLTGFARMLLLVWAIGTSLDADLFDSANSLPNAMYILVAGGIFNVVLVPQLVRSMRQDEDGGDAYAQRIITLGLVVLMAATVLLLIAVPALLRLVFDGLLFTDQFTDQRESATLLMYLCLPQVFFYGAFVLVGQVLNARRRFGPMMWAPIVNNVVAAAALIAYVVAFGRGGSGSDGFTTREALLLGLGSTAGIVVQAAVLVPYLRLAGFRYRPRFDFRGVGLGHTLRLGTWTLGFIVVNQVAFVVVNRLGTGGNLEGAASGVQGSGSAVYSLGFLVSQVPHGVVTVSLATALMPTLAALAHAGRYDGMRAEIGRTLRIALVIIAPVAVAVACLGSEVGGAIAVGAASGDADIIGSTVAAFSLAMLAFCVHFVMLRGFYADEDTRTPFLLQVVIASVNVVAAVVLTQAVSPARVSTALALSYGIAYVVGTALSVTLLSRRIGRVLDAETVRFAVRLTVACVLSAAAMLGAVALAGPLGIDGDGAGAALLVVGLGGAAGAVVYLGATRLMRVQELQYLFDTVVRR</sequence>
<dbReference type="GO" id="GO:0008360">
    <property type="term" value="P:regulation of cell shape"/>
    <property type="evidence" value="ECO:0007669"/>
    <property type="project" value="UniProtKB-KW"/>
</dbReference>
<feature type="transmembrane region" description="Helical" evidence="8">
    <location>
        <begin position="408"/>
        <end position="426"/>
    </location>
</feature>
<evidence type="ECO:0000256" key="8">
    <source>
        <dbReference type="SAM" id="Phobius"/>
    </source>
</evidence>
<dbReference type="AlphaFoldDB" id="E2S8P6"/>
<keyword evidence="6 8" id="KW-1133">Transmembrane helix</keyword>
<gene>
    <name evidence="9" type="primary">mviN</name>
    <name evidence="9" type="ORF">HMPREF0063_10403</name>
</gene>
<feature type="transmembrane region" description="Helical" evidence="8">
    <location>
        <begin position="438"/>
        <end position="458"/>
    </location>
</feature>
<dbReference type="eggNOG" id="COG0728">
    <property type="taxonomic scope" value="Bacteria"/>
</dbReference>
<dbReference type="PANTHER" id="PTHR47019">
    <property type="entry name" value="LIPID II FLIPPASE MURJ"/>
    <property type="match status" value="1"/>
</dbReference>
<evidence type="ECO:0000256" key="1">
    <source>
        <dbReference type="ARBA" id="ARBA00004651"/>
    </source>
</evidence>
<feature type="transmembrane region" description="Helical" evidence="8">
    <location>
        <begin position="342"/>
        <end position="368"/>
    </location>
</feature>
<feature type="transmembrane region" description="Helical" evidence="8">
    <location>
        <begin position="12"/>
        <end position="35"/>
    </location>
</feature>
<accession>E2S8P6</accession>
<keyword evidence="10" id="KW-1185">Reference proteome</keyword>
<feature type="transmembrane region" description="Helical" evidence="8">
    <location>
        <begin position="374"/>
        <end position="396"/>
    </location>
</feature>
<organism evidence="9 10">
    <name type="scientific">Aeromicrobium marinum DSM 15272</name>
    <dbReference type="NCBI Taxonomy" id="585531"/>
    <lineage>
        <taxon>Bacteria</taxon>
        <taxon>Bacillati</taxon>
        <taxon>Actinomycetota</taxon>
        <taxon>Actinomycetes</taxon>
        <taxon>Propionibacteriales</taxon>
        <taxon>Nocardioidaceae</taxon>
        <taxon>Aeromicrobium</taxon>
    </lineage>
</organism>
<feature type="transmembrane region" description="Helical" evidence="8">
    <location>
        <begin position="136"/>
        <end position="160"/>
    </location>
</feature>
<protein>
    <submittedName>
        <fullName evidence="9">Integral membrane protein MviN</fullName>
    </submittedName>
</protein>
<dbReference type="GO" id="GO:0034204">
    <property type="term" value="P:lipid translocation"/>
    <property type="evidence" value="ECO:0007669"/>
    <property type="project" value="TreeGrafter"/>
</dbReference>
<dbReference type="InterPro" id="IPR004268">
    <property type="entry name" value="MurJ"/>
</dbReference>
<evidence type="ECO:0000256" key="4">
    <source>
        <dbReference type="ARBA" id="ARBA00022960"/>
    </source>
</evidence>
<feature type="transmembrane region" description="Helical" evidence="8">
    <location>
        <begin position="94"/>
        <end position="116"/>
    </location>
</feature>
<keyword evidence="4" id="KW-0133">Cell shape</keyword>
<dbReference type="PANTHER" id="PTHR47019:SF1">
    <property type="entry name" value="LIPID II FLIPPASE MURJ"/>
    <property type="match status" value="1"/>
</dbReference>
<keyword evidence="3 8" id="KW-0812">Transmembrane</keyword>
<dbReference type="RefSeq" id="WP_007079283.1">
    <property type="nucleotide sequence ID" value="NZ_CM001024.1"/>
</dbReference>
<name>E2S8P6_9ACTN</name>
<keyword evidence="5" id="KW-0573">Peptidoglycan synthesis</keyword>
<evidence type="ECO:0000256" key="6">
    <source>
        <dbReference type="ARBA" id="ARBA00022989"/>
    </source>
</evidence>
<feature type="transmembrane region" description="Helical" evidence="8">
    <location>
        <begin position="506"/>
        <end position="526"/>
    </location>
</feature>
<evidence type="ECO:0000256" key="3">
    <source>
        <dbReference type="ARBA" id="ARBA00022692"/>
    </source>
</evidence>
<dbReference type="GO" id="GO:0015648">
    <property type="term" value="F:lipid-linked peptidoglycan transporter activity"/>
    <property type="evidence" value="ECO:0007669"/>
    <property type="project" value="TreeGrafter"/>
</dbReference>
<dbReference type="STRING" id="585531.HMPREF0063_10403"/>
<dbReference type="GO" id="GO:0009252">
    <property type="term" value="P:peptidoglycan biosynthetic process"/>
    <property type="evidence" value="ECO:0007669"/>
    <property type="project" value="UniProtKB-KW"/>
</dbReference>
<evidence type="ECO:0000313" key="9">
    <source>
        <dbReference type="EMBL" id="EFQ84551.1"/>
    </source>
</evidence>
<dbReference type="Proteomes" id="UP000003111">
    <property type="component" value="Unassembled WGS sequence"/>
</dbReference>